<dbReference type="EMBL" id="LKHP01000001">
    <property type="protein sequence ID" value="KRQ88047.1"/>
    <property type="molecule type" value="Genomic_DNA"/>
</dbReference>
<accession>A0A0R3K6J6</accession>
<dbReference type="OrthoDB" id="2059786at2"/>
<gene>
    <name evidence="1" type="ORF">ABG79_00214</name>
</gene>
<proteinExistence type="predicted"/>
<comment type="caution">
    <text evidence="1">The sequence shown here is derived from an EMBL/GenBank/DDBJ whole genome shotgun (WGS) entry which is preliminary data.</text>
</comment>
<sequence length="122" mass="14110">MVKISKVKWLSESALEAEVTVSDGTYDLKCFSQPFKKEQGRILNEPIYCFNNKNVVKSLENKYVVEKLSESFAYKLTGKFTNKHDCLVQLGEIIIQLEQGVIPNDIEVGEYINFYCQRLDLY</sequence>
<reference evidence="1 2" key="1">
    <citation type="submission" date="2015-09" db="EMBL/GenBank/DDBJ databases">
        <title>Draft genome sequence of a Caloramator mitchellensis, a moderate thermophile from the Great Artesian Basin of Australia.</title>
        <authorList>
            <person name="Patel B.K."/>
        </authorList>
    </citation>
    <scope>NUCLEOTIDE SEQUENCE [LARGE SCALE GENOMIC DNA]</scope>
    <source>
        <strain evidence="1 2">VF08</strain>
    </source>
</reference>
<dbReference type="Proteomes" id="UP000052015">
    <property type="component" value="Unassembled WGS sequence"/>
</dbReference>
<organism evidence="1 2">
    <name type="scientific">Caloramator mitchellensis</name>
    <dbReference type="NCBI Taxonomy" id="908809"/>
    <lineage>
        <taxon>Bacteria</taxon>
        <taxon>Bacillati</taxon>
        <taxon>Bacillota</taxon>
        <taxon>Clostridia</taxon>
        <taxon>Eubacteriales</taxon>
        <taxon>Clostridiaceae</taxon>
        <taxon>Caloramator</taxon>
    </lineage>
</organism>
<name>A0A0R3K6J6_CALMK</name>
<protein>
    <submittedName>
        <fullName evidence="1">Uncharacterized protein</fullName>
    </submittedName>
</protein>
<dbReference type="RefSeq" id="WP_057976203.1">
    <property type="nucleotide sequence ID" value="NZ_LKHP01000001.1"/>
</dbReference>
<evidence type="ECO:0000313" key="2">
    <source>
        <dbReference type="Proteomes" id="UP000052015"/>
    </source>
</evidence>
<keyword evidence="2" id="KW-1185">Reference proteome</keyword>
<evidence type="ECO:0000313" key="1">
    <source>
        <dbReference type="EMBL" id="KRQ88047.1"/>
    </source>
</evidence>
<dbReference type="AlphaFoldDB" id="A0A0R3K6J6"/>